<protein>
    <submittedName>
        <fullName evidence="2">Uncharacterized protein</fullName>
    </submittedName>
</protein>
<feature type="transmembrane region" description="Helical" evidence="1">
    <location>
        <begin position="12"/>
        <end position="31"/>
    </location>
</feature>
<dbReference type="EMBL" id="VGJJ01000016">
    <property type="protein sequence ID" value="MBM3282221.1"/>
    <property type="molecule type" value="Genomic_DNA"/>
</dbReference>
<dbReference type="Proteomes" id="UP000774699">
    <property type="component" value="Unassembled WGS sequence"/>
</dbReference>
<evidence type="ECO:0000313" key="2">
    <source>
        <dbReference type="EMBL" id="MBM3282221.1"/>
    </source>
</evidence>
<evidence type="ECO:0000313" key="3">
    <source>
        <dbReference type="Proteomes" id="UP000774699"/>
    </source>
</evidence>
<organism evidence="2 3">
    <name type="scientific">Candidatus Iainarchaeum sp</name>
    <dbReference type="NCBI Taxonomy" id="3101447"/>
    <lineage>
        <taxon>Archaea</taxon>
        <taxon>Candidatus Iainarchaeota</taxon>
        <taxon>Candidatus Iainarchaeia</taxon>
        <taxon>Candidatus Iainarchaeales</taxon>
        <taxon>Candidatus Iainarchaeaceae</taxon>
        <taxon>Candidatus Iainarchaeum</taxon>
    </lineage>
</organism>
<keyword evidence="1" id="KW-0812">Transmembrane</keyword>
<name>A0A8T4C718_9ARCH</name>
<gene>
    <name evidence="2" type="ORF">FJY86_02675</name>
</gene>
<keyword evidence="1" id="KW-0472">Membrane</keyword>
<sequence>MRSHYYSTEKGFTLFTALLSFVLILLAGLLINTMINAERTSNEVVLEVEAQSRMQSLADLTRADALQVVNYGIRNAIEEYSQNQGNAYPYSSQTFAGATPSAAWQNVQNDFSNFFFGQGNGSILAGRIASNLYVIVQSNPRTISGYTISTKGGQEPEIKQAIQSVLAQTNTTTQNFLQVVKCDHNTAPDKCVGSFYVNMDFSLLSDVEYEKLPAIHVYDEATKRELVEPVIPRGKFRIYVPLRIFKSLKYAHEIAQGQLAGLLSQEFHDNLGKLGVGMCDGVDTSGEVICGYRTAPFTTASLSAGPNPPASPITGGNLCPSEQSAVSVIENNYPKNVPLICDAVADQLNLCNAGQVVANYNPSEAPSRAAALAALVQQFINSHVTISLNNIVQTNDFQLLTNQIDIQPSVSSFATKDILFEGLKNISPTEGKCTKLVNTNVTLKFQENNLNYIVVDSRAPLHYDVRIVDSFVQNQSKTTCVSYCTSQSTLGQFINPDLDPASAVCSQTACSQTNDPNYPILPTCGNGIVNFPSEECEPGMSFTLSDGTTATCGNIQQNFDHGQLGCNDQTCKFDTTACTRCGNNQIESPFELCDGSNIGTATCASLFPATPNGVPSCKSDCSGFDIGTCA</sequence>
<accession>A0A8T4C718</accession>
<evidence type="ECO:0000256" key="1">
    <source>
        <dbReference type="SAM" id="Phobius"/>
    </source>
</evidence>
<proteinExistence type="predicted"/>
<dbReference type="AlphaFoldDB" id="A0A8T4C718"/>
<comment type="caution">
    <text evidence="2">The sequence shown here is derived from an EMBL/GenBank/DDBJ whole genome shotgun (WGS) entry which is preliminary data.</text>
</comment>
<reference evidence="2" key="1">
    <citation type="submission" date="2019-03" db="EMBL/GenBank/DDBJ databases">
        <title>Lake Tanganyika Metagenome-Assembled Genomes (MAGs).</title>
        <authorList>
            <person name="Tran P."/>
        </authorList>
    </citation>
    <scope>NUCLEOTIDE SEQUENCE</scope>
    <source>
        <strain evidence="2">M_DeepCast_50m_m2_156</strain>
    </source>
</reference>
<keyword evidence="1" id="KW-1133">Transmembrane helix</keyword>